<dbReference type="GO" id="GO:0000270">
    <property type="term" value="P:peptidoglycan metabolic process"/>
    <property type="evidence" value="ECO:0007669"/>
    <property type="project" value="TreeGrafter"/>
</dbReference>
<dbReference type="Gene3D" id="3.40.50.620">
    <property type="entry name" value="HUPs"/>
    <property type="match status" value="1"/>
</dbReference>
<dbReference type="RefSeq" id="WP_202662152.1">
    <property type="nucleotide sequence ID" value="NZ_JAESVP010000009.1"/>
</dbReference>
<feature type="transmembrane region" description="Helical" evidence="1">
    <location>
        <begin position="43"/>
        <end position="61"/>
    </location>
</feature>
<dbReference type="PANTHER" id="PTHR30336:SF4">
    <property type="entry name" value="ENVELOPE BIOGENESIS FACTOR ELYC"/>
    <property type="match status" value="1"/>
</dbReference>
<dbReference type="CDD" id="cd06259">
    <property type="entry name" value="YdcF-like"/>
    <property type="match status" value="1"/>
</dbReference>
<evidence type="ECO:0000259" key="2">
    <source>
        <dbReference type="Pfam" id="PF02698"/>
    </source>
</evidence>
<dbReference type="Pfam" id="PF02698">
    <property type="entry name" value="DUF218"/>
    <property type="match status" value="1"/>
</dbReference>
<dbReference type="InterPro" id="IPR051599">
    <property type="entry name" value="Cell_Envelope_Assoc"/>
</dbReference>
<reference evidence="3" key="1">
    <citation type="submission" date="2021-01" db="EMBL/GenBank/DDBJ databases">
        <title>Genome seq and assembly of Tabrizicola sp. KVB23.</title>
        <authorList>
            <person name="Chhetri G."/>
        </authorList>
    </citation>
    <scope>NUCLEOTIDE SEQUENCE</scope>
    <source>
        <strain evidence="3">KVB23</strain>
    </source>
</reference>
<evidence type="ECO:0000313" key="4">
    <source>
        <dbReference type="Proteomes" id="UP000619033"/>
    </source>
</evidence>
<sequence>MSDLFFIASKTLGMVARAETWMVFCLTFATIALWRGRLRVARVWGTAAFVLVAGLTVFPLGDPLLRGLEAQYPANPPLTKVDGIIVLGGAEDIAPYRRWGLPALNDAGERAIAGAELARNFPGAKVIYTGGTAALTGDDAPGDPSAIVRQVWLGLGVPEDRIMVEGLSRNTSENARFTWDLVQPAPGQTWVLVTSAFHMPRSMETFTRAGWTGLVAWPVDYRSGDSWGWRLDEHLSDLDVALKEYLGLVAYRWAGK</sequence>
<keyword evidence="1" id="KW-1133">Transmembrane helix</keyword>
<keyword evidence="4" id="KW-1185">Reference proteome</keyword>
<dbReference type="AlphaFoldDB" id="A0A8J7SVK2"/>
<dbReference type="PANTHER" id="PTHR30336">
    <property type="entry name" value="INNER MEMBRANE PROTEIN, PROBABLE PERMEASE"/>
    <property type="match status" value="1"/>
</dbReference>
<keyword evidence="1" id="KW-0812">Transmembrane</keyword>
<evidence type="ECO:0000313" key="3">
    <source>
        <dbReference type="EMBL" id="MBL4929612.1"/>
    </source>
</evidence>
<keyword evidence="1" id="KW-0472">Membrane</keyword>
<dbReference type="GO" id="GO:0005886">
    <property type="term" value="C:plasma membrane"/>
    <property type="evidence" value="ECO:0007669"/>
    <property type="project" value="TreeGrafter"/>
</dbReference>
<evidence type="ECO:0000256" key="1">
    <source>
        <dbReference type="SAM" id="Phobius"/>
    </source>
</evidence>
<protein>
    <submittedName>
        <fullName evidence="3">YdcF family protein</fullName>
    </submittedName>
</protein>
<dbReference type="EMBL" id="JAESVP010000009">
    <property type="protein sequence ID" value="MBL4929612.1"/>
    <property type="molecule type" value="Genomic_DNA"/>
</dbReference>
<accession>A0A8J7SVK2</accession>
<proteinExistence type="predicted"/>
<dbReference type="GO" id="GO:0043164">
    <property type="term" value="P:Gram-negative-bacterium-type cell wall biogenesis"/>
    <property type="evidence" value="ECO:0007669"/>
    <property type="project" value="TreeGrafter"/>
</dbReference>
<dbReference type="InterPro" id="IPR003848">
    <property type="entry name" value="DUF218"/>
</dbReference>
<comment type="caution">
    <text evidence="3">The sequence shown here is derived from an EMBL/GenBank/DDBJ whole genome shotgun (WGS) entry which is preliminary data.</text>
</comment>
<name>A0A8J7SVK2_9RHOB</name>
<dbReference type="InterPro" id="IPR014729">
    <property type="entry name" value="Rossmann-like_a/b/a_fold"/>
</dbReference>
<organism evidence="3 4">
    <name type="scientific">Fuscibacter oryzae</name>
    <dbReference type="NCBI Taxonomy" id="2803939"/>
    <lineage>
        <taxon>Bacteria</taxon>
        <taxon>Pseudomonadati</taxon>
        <taxon>Pseudomonadota</taxon>
        <taxon>Alphaproteobacteria</taxon>
        <taxon>Rhodobacterales</taxon>
        <taxon>Paracoccaceae</taxon>
        <taxon>Fuscibacter</taxon>
    </lineage>
</organism>
<dbReference type="Proteomes" id="UP000619033">
    <property type="component" value="Unassembled WGS sequence"/>
</dbReference>
<feature type="domain" description="DUF218" evidence="2">
    <location>
        <begin position="82"/>
        <end position="247"/>
    </location>
</feature>
<feature type="transmembrane region" description="Helical" evidence="1">
    <location>
        <begin position="20"/>
        <end position="36"/>
    </location>
</feature>
<gene>
    <name evidence="3" type="ORF">JI744_16015</name>
</gene>